<proteinExistence type="predicted"/>
<name>E0XRH3_9GAMM</name>
<organism evidence="1">
    <name type="scientific">uncultured Vibrionales bacterium HF0010_22E23</name>
    <dbReference type="NCBI Taxonomy" id="710999"/>
    <lineage>
        <taxon>Bacteria</taxon>
        <taxon>Pseudomonadati</taxon>
        <taxon>Pseudomonadota</taxon>
        <taxon>Gammaproteobacteria</taxon>
        <taxon>Vibrionales</taxon>
        <taxon>environmental samples</taxon>
    </lineage>
</organism>
<sequence>MRPWLSRSWLHLRQTRTWQPGIKTRKASRRAGLGITAYCRLQTNRDGH</sequence>
<reference evidence="1" key="1">
    <citation type="journal article" date="2011" name="Environ. Microbiol.">
        <title>Time-series analyses of Monterey Bay coastal microbial picoplankton using a 'genome proxy' microarray.</title>
        <authorList>
            <person name="Rich V.I."/>
            <person name="Pham V.D."/>
            <person name="Eppley J."/>
            <person name="Shi Y."/>
            <person name="DeLong E.F."/>
        </authorList>
    </citation>
    <scope>NUCLEOTIDE SEQUENCE</scope>
</reference>
<accession>E0XRH3</accession>
<evidence type="ECO:0000313" key="1">
    <source>
        <dbReference type="EMBL" id="ADI17014.1"/>
    </source>
</evidence>
<dbReference type="EMBL" id="GU474852">
    <property type="protein sequence ID" value="ADI17014.1"/>
    <property type="molecule type" value="Genomic_DNA"/>
</dbReference>
<protein>
    <submittedName>
        <fullName evidence="1">Uncharacterized protein</fullName>
    </submittedName>
</protein>
<dbReference type="AlphaFoldDB" id="E0XRH3"/>